<evidence type="ECO:0000259" key="3">
    <source>
        <dbReference type="PROSITE" id="PS50102"/>
    </source>
</evidence>
<dbReference type="AlphaFoldDB" id="A0AAX6G074"/>
<sequence length="213" mass="23575">MVENLPDDYSTDNLQKIFGNVGKIVNITVHDPHSTEESAMTKKAEMIISNKLHALIEYETVEEAANAVATLNDEKNWRSGMRVEILLKWMGKYVYGRNRRGSKETLYEKNNNQSSEALSDVQKFKYDGLHDEKTEIEEDEHHAGGKGKRRGRYSKSQARGQQSANGQGHGHVPSGDTNVASKALPGPKMPDGTRGFAMGRGKPATAQSDPPHV</sequence>
<keyword evidence="5" id="KW-1185">Reference proteome</keyword>
<feature type="compositionally biased region" description="Polar residues" evidence="2">
    <location>
        <begin position="154"/>
        <end position="166"/>
    </location>
</feature>
<evidence type="ECO:0000313" key="4">
    <source>
        <dbReference type="EMBL" id="KAJ6821758.1"/>
    </source>
</evidence>
<evidence type="ECO:0000256" key="1">
    <source>
        <dbReference type="PROSITE-ProRule" id="PRU00176"/>
    </source>
</evidence>
<dbReference type="CDD" id="cd12288">
    <property type="entry name" value="RRM_La_like_plant"/>
    <property type="match status" value="1"/>
</dbReference>
<name>A0AAX6G074_IRIPA</name>
<dbReference type="PROSITE" id="PS50102">
    <property type="entry name" value="RRM"/>
    <property type="match status" value="1"/>
</dbReference>
<dbReference type="EMBL" id="JANAVB010024911">
    <property type="protein sequence ID" value="KAJ6821758.1"/>
    <property type="molecule type" value="Genomic_DNA"/>
</dbReference>
<dbReference type="GO" id="GO:0003723">
    <property type="term" value="F:RNA binding"/>
    <property type="evidence" value="ECO:0007669"/>
    <property type="project" value="UniProtKB-UniRule"/>
</dbReference>
<feature type="compositionally biased region" description="Basic and acidic residues" evidence="2">
    <location>
        <begin position="132"/>
        <end position="143"/>
    </location>
</feature>
<dbReference type="Gene3D" id="3.30.70.330">
    <property type="match status" value="1"/>
</dbReference>
<dbReference type="InterPro" id="IPR000504">
    <property type="entry name" value="RRM_dom"/>
</dbReference>
<organism evidence="4 5">
    <name type="scientific">Iris pallida</name>
    <name type="common">Sweet iris</name>
    <dbReference type="NCBI Taxonomy" id="29817"/>
    <lineage>
        <taxon>Eukaryota</taxon>
        <taxon>Viridiplantae</taxon>
        <taxon>Streptophyta</taxon>
        <taxon>Embryophyta</taxon>
        <taxon>Tracheophyta</taxon>
        <taxon>Spermatophyta</taxon>
        <taxon>Magnoliopsida</taxon>
        <taxon>Liliopsida</taxon>
        <taxon>Asparagales</taxon>
        <taxon>Iridaceae</taxon>
        <taxon>Iridoideae</taxon>
        <taxon>Irideae</taxon>
        <taxon>Iris</taxon>
    </lineage>
</organism>
<reference evidence="4" key="1">
    <citation type="journal article" date="2023" name="GigaByte">
        <title>Genome assembly of the bearded iris, Iris pallida Lam.</title>
        <authorList>
            <person name="Bruccoleri R.E."/>
            <person name="Oakeley E.J."/>
            <person name="Faust A.M.E."/>
            <person name="Altorfer M."/>
            <person name="Dessus-Babus S."/>
            <person name="Burckhardt D."/>
            <person name="Oertli M."/>
            <person name="Naumann U."/>
            <person name="Petersen F."/>
            <person name="Wong J."/>
        </authorList>
    </citation>
    <scope>NUCLEOTIDE SEQUENCE</scope>
    <source>
        <strain evidence="4">GSM-AAB239-AS_SAM_17_03QT</strain>
    </source>
</reference>
<dbReference type="InterPro" id="IPR012677">
    <property type="entry name" value="Nucleotide-bd_a/b_plait_sf"/>
</dbReference>
<dbReference type="Pfam" id="PF00076">
    <property type="entry name" value="RRM_1"/>
    <property type="match status" value="1"/>
</dbReference>
<proteinExistence type="predicted"/>
<dbReference type="InterPro" id="IPR035979">
    <property type="entry name" value="RBD_domain_sf"/>
</dbReference>
<comment type="caution">
    <text evidence="4">The sequence shown here is derived from an EMBL/GenBank/DDBJ whole genome shotgun (WGS) entry which is preliminary data.</text>
</comment>
<dbReference type="InterPro" id="IPR034878">
    <property type="entry name" value="La-rel_plant_RRM"/>
</dbReference>
<evidence type="ECO:0000256" key="2">
    <source>
        <dbReference type="SAM" id="MobiDB-lite"/>
    </source>
</evidence>
<dbReference type="Proteomes" id="UP001140949">
    <property type="component" value="Unassembled WGS sequence"/>
</dbReference>
<feature type="compositionally biased region" description="Basic residues" evidence="2">
    <location>
        <begin position="144"/>
        <end position="153"/>
    </location>
</feature>
<protein>
    <submittedName>
        <fullName evidence="4">La-related protein 6A</fullName>
    </submittedName>
</protein>
<reference evidence="4" key="2">
    <citation type="submission" date="2023-04" db="EMBL/GenBank/DDBJ databases">
        <authorList>
            <person name="Bruccoleri R.E."/>
            <person name="Oakeley E.J."/>
            <person name="Faust A.-M."/>
            <person name="Dessus-Babus S."/>
            <person name="Altorfer M."/>
            <person name="Burckhardt D."/>
            <person name="Oertli M."/>
            <person name="Naumann U."/>
            <person name="Petersen F."/>
            <person name="Wong J."/>
        </authorList>
    </citation>
    <scope>NUCLEOTIDE SEQUENCE</scope>
    <source>
        <strain evidence="4">GSM-AAB239-AS_SAM_17_03QT</strain>
        <tissue evidence="4">Leaf</tissue>
    </source>
</reference>
<feature type="region of interest" description="Disordered" evidence="2">
    <location>
        <begin position="132"/>
        <end position="213"/>
    </location>
</feature>
<accession>A0AAX6G074</accession>
<gene>
    <name evidence="4" type="ORF">M6B38_390560</name>
</gene>
<feature type="domain" description="RRM" evidence="3">
    <location>
        <begin position="1"/>
        <end position="85"/>
    </location>
</feature>
<keyword evidence="1" id="KW-0694">RNA-binding</keyword>
<dbReference type="SUPFAM" id="SSF54928">
    <property type="entry name" value="RNA-binding domain, RBD"/>
    <property type="match status" value="1"/>
</dbReference>
<evidence type="ECO:0000313" key="5">
    <source>
        <dbReference type="Proteomes" id="UP001140949"/>
    </source>
</evidence>